<dbReference type="AlphaFoldDB" id="A0A1Y5FHA3"/>
<reference evidence="2" key="1">
    <citation type="journal article" date="2017" name="Proc. Natl. Acad. Sci. U.S.A.">
        <title>Simulation of Deepwater Horizon oil plume reveals substrate specialization within a complex community of hydrocarbon-degraders.</title>
        <authorList>
            <person name="Hu P."/>
            <person name="Dubinsky E.A."/>
            <person name="Probst A.J."/>
            <person name="Wang J."/>
            <person name="Sieber C.M.K."/>
            <person name="Tom L.M."/>
            <person name="Gardinali P."/>
            <person name="Banfield J.F."/>
            <person name="Atlas R.M."/>
            <person name="Andersen G.L."/>
        </authorList>
    </citation>
    <scope>NUCLEOTIDE SEQUENCE [LARGE SCALE GENOMIC DNA]</scope>
</reference>
<proteinExistence type="predicted"/>
<name>A0A1Y5FHA3_9BACT</name>
<protein>
    <submittedName>
        <fullName evidence="1">Uncharacterized protein</fullName>
    </submittedName>
</protein>
<dbReference type="Proteomes" id="UP000196531">
    <property type="component" value="Unassembled WGS sequence"/>
</dbReference>
<comment type="caution">
    <text evidence="1">The sequence shown here is derived from an EMBL/GenBank/DDBJ whole genome shotgun (WGS) entry which is preliminary data.</text>
</comment>
<sequence length="305" mass="34039">MITLFIILIGQSCFAAYDPCKYLKLNSCGNTHSINKGLGASRPTSSSSFSSPASMASVKGFGVEAITWDGFEFSFVTGNGKVGAGVSSSNSDDTFFGNTAKELTEDYEGRIQSDNGKYKSKKYTFATALSLYKTKKGFFSINLGLIGKYVEETSNIHLGGGLGLSLGPLNLGYSRFKDEGTATTLDSNSLRTATEFYVDSYSLGLNLPFITFDYTLFTNRISTVEKVHIYSGGFFYRKFIFSYGRKLEISDRRKYDFENKAFYTYDRKWSSFAGVQYKFKKKWVAGLLSNYYLNQELSLILTGFF</sequence>
<gene>
    <name evidence="1" type="ORF">A9Q84_00660</name>
</gene>
<organism evidence="1 2">
    <name type="scientific">Halobacteriovorax marinus</name>
    <dbReference type="NCBI Taxonomy" id="97084"/>
    <lineage>
        <taxon>Bacteria</taxon>
        <taxon>Pseudomonadati</taxon>
        <taxon>Bdellovibrionota</taxon>
        <taxon>Bacteriovoracia</taxon>
        <taxon>Bacteriovoracales</taxon>
        <taxon>Halobacteriovoraceae</taxon>
        <taxon>Halobacteriovorax</taxon>
    </lineage>
</organism>
<evidence type="ECO:0000313" key="2">
    <source>
        <dbReference type="Proteomes" id="UP000196531"/>
    </source>
</evidence>
<evidence type="ECO:0000313" key="1">
    <source>
        <dbReference type="EMBL" id="OUR99564.1"/>
    </source>
</evidence>
<accession>A0A1Y5FHA3</accession>
<dbReference type="EMBL" id="MAAO01000002">
    <property type="protein sequence ID" value="OUR99564.1"/>
    <property type="molecule type" value="Genomic_DNA"/>
</dbReference>